<sequence>MIQEDWWELKSLAITSPYFLTSDIEVEFPGEEPAKFVRFDDVFTSWTGYGIDYSNLYGPVSRLLQKEFRDYPDEYPGKHKVTIRKFRLESLDHCTYNEVIVEFEAEVRSEGNLWEYKFRDGIESRATDCMAFVSTLPLLAGWIIYLPYLGHRGNREDQLNQMGRVALLDFLEAWRKHPVIGTKAKSQKGKKK</sequence>
<organism evidence="1 2">
    <name type="scientific">Leptospira wolffii</name>
    <dbReference type="NCBI Taxonomy" id="409998"/>
    <lineage>
        <taxon>Bacteria</taxon>
        <taxon>Pseudomonadati</taxon>
        <taxon>Spirochaetota</taxon>
        <taxon>Spirochaetia</taxon>
        <taxon>Leptospirales</taxon>
        <taxon>Leptospiraceae</taxon>
        <taxon>Leptospira</taxon>
    </lineage>
</organism>
<comment type="caution">
    <text evidence="1">The sequence shown here is derived from an EMBL/GenBank/DDBJ whole genome shotgun (WGS) entry which is preliminary data.</text>
</comment>
<proteinExistence type="predicted"/>
<dbReference type="EMBL" id="NPDT01000002">
    <property type="protein sequence ID" value="PJZ66496.1"/>
    <property type="molecule type" value="Genomic_DNA"/>
</dbReference>
<gene>
    <name evidence="1" type="ORF">CH371_07580</name>
</gene>
<reference evidence="1 2" key="1">
    <citation type="submission" date="2017-07" db="EMBL/GenBank/DDBJ databases">
        <title>Leptospira spp. isolated from tropical soils.</title>
        <authorList>
            <person name="Thibeaux R."/>
            <person name="Iraola G."/>
            <person name="Ferres I."/>
            <person name="Bierque E."/>
            <person name="Girault D."/>
            <person name="Soupe-Gilbert M.-E."/>
            <person name="Picardeau M."/>
            <person name="Goarant C."/>
        </authorList>
    </citation>
    <scope>NUCLEOTIDE SEQUENCE [LARGE SCALE GENOMIC DNA]</scope>
    <source>
        <strain evidence="1 2">FH2-C-A2</strain>
    </source>
</reference>
<evidence type="ECO:0000313" key="2">
    <source>
        <dbReference type="Proteomes" id="UP000231912"/>
    </source>
</evidence>
<dbReference type="Proteomes" id="UP000231912">
    <property type="component" value="Unassembled WGS sequence"/>
</dbReference>
<evidence type="ECO:0000313" key="1">
    <source>
        <dbReference type="EMBL" id="PJZ66496.1"/>
    </source>
</evidence>
<name>A0A2M9ZDK5_9LEPT</name>
<protein>
    <submittedName>
        <fullName evidence="1">Uncharacterized protein</fullName>
    </submittedName>
</protein>
<dbReference type="AlphaFoldDB" id="A0A2M9ZDK5"/>
<accession>A0A2M9ZDK5</accession>